<reference evidence="17 18" key="1">
    <citation type="submission" date="2022-10" db="EMBL/GenBank/DDBJ databases">
        <title>High-quality genome sequences of two octocoral-associated bacteria, Endozoicomonas euniceicola EF212 and Endozoicomonas gorgoniicola PS125.</title>
        <authorList>
            <person name="Chiou Y.-J."/>
            <person name="Chen Y.-H."/>
        </authorList>
    </citation>
    <scope>NUCLEOTIDE SEQUENCE [LARGE SCALE GENOMIC DNA]</scope>
    <source>
        <strain evidence="17 18">PS125</strain>
    </source>
</reference>
<evidence type="ECO:0000256" key="3">
    <source>
        <dbReference type="ARBA" id="ARBA00012438"/>
    </source>
</evidence>
<sequence length="449" mass="50702">MKYSLRLRVLMASGLILLISVGLIVFSVMKSFERVQLDLIKKELAVGTNVLLTAASIVDQKLVMPHRMPDERFNQVESEVLGLVLDRKGVVLWRSHSSLDEILYYSVQFDEKKMDFSRYSGPEGSYFLYDVDVVLDGVPLTFLTMIPATEYEEMFVAFRSNLLISLSLTALMMMIVLWFGMHWSLIPIRKLADNLQRIESGHTSRLEGVYSRELVALTDALNQLLNNERQQRERYRDAMADLAHSLKTPLAVLQSVQHSQTMQKNAGCEEVGIIIKEQVHRMNQIINYQLQRAVTRQRGLVKHQTDVAGTVGRISRTLNKVYYDKQVELSTDIEEGIQFSAEEQDAMEVLGNLLENAYRLCLQQVRVCSQTVSQDGKCWVLCQVDDDGAGVPENRREDILKRGVRADSRTKGQGIGLAVAMDIIDSYDGTLTIGDSELGGASFKLMLPI</sequence>
<evidence type="ECO:0000259" key="15">
    <source>
        <dbReference type="PROSITE" id="PS50109"/>
    </source>
</evidence>
<dbReference type="InterPro" id="IPR058619">
    <property type="entry name" value="PhoQ/CarS-like_HATPase"/>
</dbReference>
<name>A0ABT3N2A1_9GAMM</name>
<keyword evidence="11" id="KW-0902">Two-component regulatory system</keyword>
<dbReference type="InterPro" id="IPR003660">
    <property type="entry name" value="HAMP_dom"/>
</dbReference>
<dbReference type="SMART" id="SM00387">
    <property type="entry name" value="HATPase_c"/>
    <property type="match status" value="1"/>
</dbReference>
<dbReference type="PANTHER" id="PTHR45436:SF4">
    <property type="entry name" value="SENSOR PROTEIN PHOQ"/>
    <property type="match status" value="1"/>
</dbReference>
<feature type="coiled-coil region" evidence="13">
    <location>
        <begin position="214"/>
        <end position="245"/>
    </location>
</feature>
<keyword evidence="18" id="KW-1185">Reference proteome</keyword>
<dbReference type="SUPFAM" id="SSF55874">
    <property type="entry name" value="ATPase domain of HSP90 chaperone/DNA topoisomerase II/histidine kinase"/>
    <property type="match status" value="1"/>
</dbReference>
<evidence type="ECO:0000256" key="6">
    <source>
        <dbReference type="ARBA" id="ARBA00022692"/>
    </source>
</evidence>
<protein>
    <recommendedName>
        <fullName evidence="3">histidine kinase</fullName>
        <ecNumber evidence="3">2.7.13.3</ecNumber>
    </recommendedName>
</protein>
<dbReference type="SUPFAM" id="SSF47384">
    <property type="entry name" value="Homodimeric domain of signal transducing histidine kinase"/>
    <property type="match status" value="1"/>
</dbReference>
<dbReference type="PANTHER" id="PTHR45436">
    <property type="entry name" value="SENSOR HISTIDINE KINASE YKOH"/>
    <property type="match status" value="1"/>
</dbReference>
<accession>A0ABT3N2A1</accession>
<comment type="catalytic activity">
    <reaction evidence="1">
        <text>ATP + protein L-histidine = ADP + protein N-phospho-L-histidine.</text>
        <dbReference type="EC" id="2.7.13.3"/>
    </reaction>
</comment>
<organism evidence="17 18">
    <name type="scientific">Endozoicomonas gorgoniicola</name>
    <dbReference type="NCBI Taxonomy" id="1234144"/>
    <lineage>
        <taxon>Bacteria</taxon>
        <taxon>Pseudomonadati</taxon>
        <taxon>Pseudomonadota</taxon>
        <taxon>Gammaproteobacteria</taxon>
        <taxon>Oceanospirillales</taxon>
        <taxon>Endozoicomonadaceae</taxon>
        <taxon>Endozoicomonas</taxon>
    </lineage>
</organism>
<dbReference type="PROSITE" id="PS50109">
    <property type="entry name" value="HIS_KIN"/>
    <property type="match status" value="1"/>
</dbReference>
<dbReference type="CDD" id="cd00082">
    <property type="entry name" value="HisKA"/>
    <property type="match status" value="1"/>
</dbReference>
<evidence type="ECO:0000256" key="5">
    <source>
        <dbReference type="ARBA" id="ARBA00022679"/>
    </source>
</evidence>
<keyword evidence="13" id="KW-0175">Coiled coil</keyword>
<dbReference type="InterPro" id="IPR004358">
    <property type="entry name" value="Sig_transdc_His_kin-like_C"/>
</dbReference>
<evidence type="ECO:0000256" key="14">
    <source>
        <dbReference type="SAM" id="Phobius"/>
    </source>
</evidence>
<evidence type="ECO:0000256" key="11">
    <source>
        <dbReference type="ARBA" id="ARBA00023012"/>
    </source>
</evidence>
<dbReference type="GO" id="GO:0005524">
    <property type="term" value="F:ATP binding"/>
    <property type="evidence" value="ECO:0007669"/>
    <property type="project" value="UniProtKB-KW"/>
</dbReference>
<dbReference type="RefSeq" id="WP_262565509.1">
    <property type="nucleotide sequence ID" value="NZ_JAPFCC010000001.1"/>
</dbReference>
<keyword evidence="5" id="KW-0808">Transferase</keyword>
<feature type="domain" description="HAMP" evidence="16">
    <location>
        <begin position="182"/>
        <end position="233"/>
    </location>
</feature>
<dbReference type="Gene3D" id="3.30.565.10">
    <property type="entry name" value="Histidine kinase-like ATPase, C-terminal domain"/>
    <property type="match status" value="1"/>
</dbReference>
<dbReference type="Proteomes" id="UP001209854">
    <property type="component" value="Unassembled WGS sequence"/>
</dbReference>
<comment type="subcellular location">
    <subcellularLocation>
        <location evidence="2">Membrane</location>
    </subcellularLocation>
</comment>
<evidence type="ECO:0000256" key="4">
    <source>
        <dbReference type="ARBA" id="ARBA00022553"/>
    </source>
</evidence>
<keyword evidence="7" id="KW-0547">Nucleotide-binding</keyword>
<dbReference type="InterPro" id="IPR003661">
    <property type="entry name" value="HisK_dim/P_dom"/>
</dbReference>
<comment type="caution">
    <text evidence="17">The sequence shown here is derived from an EMBL/GenBank/DDBJ whole genome shotgun (WGS) entry which is preliminary data.</text>
</comment>
<keyword evidence="8" id="KW-0418">Kinase</keyword>
<keyword evidence="4" id="KW-0597">Phosphoprotein</keyword>
<evidence type="ECO:0000256" key="7">
    <source>
        <dbReference type="ARBA" id="ARBA00022741"/>
    </source>
</evidence>
<feature type="transmembrane region" description="Helical" evidence="14">
    <location>
        <begin position="7"/>
        <end position="29"/>
    </location>
</feature>
<evidence type="ECO:0000256" key="1">
    <source>
        <dbReference type="ARBA" id="ARBA00000085"/>
    </source>
</evidence>
<keyword evidence="6 14" id="KW-0812">Transmembrane</keyword>
<evidence type="ECO:0000313" key="18">
    <source>
        <dbReference type="Proteomes" id="UP001209854"/>
    </source>
</evidence>
<keyword evidence="9 17" id="KW-0067">ATP-binding</keyword>
<keyword evidence="10 14" id="KW-1133">Transmembrane helix</keyword>
<evidence type="ECO:0000256" key="2">
    <source>
        <dbReference type="ARBA" id="ARBA00004370"/>
    </source>
</evidence>
<dbReference type="Pfam" id="PF02518">
    <property type="entry name" value="HATPase_c"/>
    <property type="match status" value="1"/>
</dbReference>
<evidence type="ECO:0000256" key="9">
    <source>
        <dbReference type="ARBA" id="ARBA00022840"/>
    </source>
</evidence>
<dbReference type="Gene3D" id="1.10.287.130">
    <property type="match status" value="1"/>
</dbReference>
<dbReference type="InterPro" id="IPR036097">
    <property type="entry name" value="HisK_dim/P_sf"/>
</dbReference>
<dbReference type="InterPro" id="IPR036890">
    <property type="entry name" value="HATPase_C_sf"/>
</dbReference>
<dbReference type="InterPro" id="IPR003594">
    <property type="entry name" value="HATPase_dom"/>
</dbReference>
<feature type="transmembrane region" description="Helical" evidence="14">
    <location>
        <begin position="162"/>
        <end position="181"/>
    </location>
</feature>
<feature type="domain" description="Histidine kinase" evidence="15">
    <location>
        <begin position="241"/>
        <end position="449"/>
    </location>
</feature>
<evidence type="ECO:0000256" key="10">
    <source>
        <dbReference type="ARBA" id="ARBA00022989"/>
    </source>
</evidence>
<evidence type="ECO:0000259" key="16">
    <source>
        <dbReference type="PROSITE" id="PS50885"/>
    </source>
</evidence>
<dbReference type="EC" id="2.7.13.3" evidence="3"/>
<dbReference type="PRINTS" id="PR00344">
    <property type="entry name" value="BCTRLSENSOR"/>
</dbReference>
<gene>
    <name evidence="17" type="ORF">NX722_24605</name>
</gene>
<dbReference type="EMBL" id="JAPFCC010000001">
    <property type="protein sequence ID" value="MCW7555751.1"/>
    <property type="molecule type" value="Genomic_DNA"/>
</dbReference>
<dbReference type="InterPro" id="IPR005467">
    <property type="entry name" value="His_kinase_dom"/>
</dbReference>
<dbReference type="PROSITE" id="PS50885">
    <property type="entry name" value="HAMP"/>
    <property type="match status" value="1"/>
</dbReference>
<evidence type="ECO:0000313" key="17">
    <source>
        <dbReference type="EMBL" id="MCW7555751.1"/>
    </source>
</evidence>
<dbReference type="InterPro" id="IPR050428">
    <property type="entry name" value="TCS_sensor_his_kinase"/>
</dbReference>
<evidence type="ECO:0000256" key="8">
    <source>
        <dbReference type="ARBA" id="ARBA00022777"/>
    </source>
</evidence>
<keyword evidence="12 14" id="KW-0472">Membrane</keyword>
<dbReference type="CDD" id="cd16954">
    <property type="entry name" value="HATPase_PhoQ-like"/>
    <property type="match status" value="1"/>
</dbReference>
<proteinExistence type="predicted"/>
<evidence type="ECO:0000256" key="12">
    <source>
        <dbReference type="ARBA" id="ARBA00023136"/>
    </source>
</evidence>
<evidence type="ECO:0000256" key="13">
    <source>
        <dbReference type="SAM" id="Coils"/>
    </source>
</evidence>